<evidence type="ECO:0000313" key="1">
    <source>
        <dbReference type="EMBL" id="CEK77436.1"/>
    </source>
</evidence>
<organism evidence="1">
    <name type="scientific">Arion vulgaris</name>
    <dbReference type="NCBI Taxonomy" id="1028688"/>
    <lineage>
        <taxon>Eukaryota</taxon>
        <taxon>Metazoa</taxon>
        <taxon>Spiralia</taxon>
        <taxon>Lophotrochozoa</taxon>
        <taxon>Mollusca</taxon>
        <taxon>Gastropoda</taxon>
        <taxon>Heterobranchia</taxon>
        <taxon>Euthyneura</taxon>
        <taxon>Panpulmonata</taxon>
        <taxon>Eupulmonata</taxon>
        <taxon>Stylommatophora</taxon>
        <taxon>Helicina</taxon>
        <taxon>Arionoidea</taxon>
        <taxon>Arionidae</taxon>
        <taxon>Arion</taxon>
    </lineage>
</organism>
<dbReference type="AlphaFoldDB" id="A0A0B7ABT8"/>
<accession>A0A0B7ABT8</accession>
<protein>
    <submittedName>
        <fullName evidence="1">Uncharacterized protein</fullName>
    </submittedName>
</protein>
<reference evidence="1" key="1">
    <citation type="submission" date="2014-12" db="EMBL/GenBank/DDBJ databases">
        <title>Insight into the proteome of Arion vulgaris.</title>
        <authorList>
            <person name="Aradska J."/>
            <person name="Bulat T."/>
            <person name="Smidak R."/>
            <person name="Sarate P."/>
            <person name="Gangsoo J."/>
            <person name="Sialana F."/>
            <person name="Bilban M."/>
            <person name="Lubec G."/>
        </authorList>
    </citation>
    <scope>NUCLEOTIDE SEQUENCE</scope>
    <source>
        <tissue evidence="1">Skin</tissue>
    </source>
</reference>
<gene>
    <name evidence="1" type="primary">ORF104628</name>
</gene>
<dbReference type="EMBL" id="HACG01030571">
    <property type="protein sequence ID" value="CEK77436.1"/>
    <property type="molecule type" value="Transcribed_RNA"/>
</dbReference>
<sequence length="62" mass="7184">MRERRISDELFGLGWRSSAPDNLLNDDDSIGDHKLRNITSLPKQKYIRTSNMVVISYCMNIV</sequence>
<proteinExistence type="predicted"/>
<name>A0A0B7ABT8_9EUPU</name>
<feature type="non-terminal residue" evidence="1">
    <location>
        <position position="62"/>
    </location>
</feature>